<feature type="domain" description="VWFC" evidence="9">
    <location>
        <begin position="132"/>
        <end position="192"/>
    </location>
</feature>
<dbReference type="SMART" id="SM00181">
    <property type="entry name" value="EGF"/>
    <property type="match status" value="11"/>
</dbReference>
<evidence type="ECO:0000256" key="8">
    <source>
        <dbReference type="SAM" id="Phobius"/>
    </source>
</evidence>
<feature type="region of interest" description="Disordered" evidence="7">
    <location>
        <begin position="1695"/>
        <end position="1729"/>
    </location>
</feature>
<dbReference type="PROSITE" id="PS01208">
    <property type="entry name" value="VWFC_1"/>
    <property type="match status" value="3"/>
</dbReference>
<feature type="compositionally biased region" description="Low complexity" evidence="7">
    <location>
        <begin position="1695"/>
        <end position="1713"/>
    </location>
</feature>
<comment type="caution">
    <text evidence="10">The sequence shown here is derived from an EMBL/GenBank/DDBJ whole genome shotgun (WGS) entry which is preliminary data.</text>
</comment>
<keyword evidence="8" id="KW-0472">Membrane</keyword>
<dbReference type="EMBL" id="JAWQEG010004154">
    <property type="protein sequence ID" value="KAK3862788.1"/>
    <property type="molecule type" value="Genomic_DNA"/>
</dbReference>
<dbReference type="GO" id="GO:0016020">
    <property type="term" value="C:membrane"/>
    <property type="evidence" value="ECO:0007669"/>
    <property type="project" value="InterPro"/>
</dbReference>
<feature type="compositionally biased region" description="Low complexity" evidence="7">
    <location>
        <begin position="3683"/>
        <end position="3702"/>
    </location>
</feature>
<dbReference type="SMART" id="SM00237">
    <property type="entry name" value="Calx_beta"/>
    <property type="match status" value="5"/>
</dbReference>
<feature type="repeat" description="CSPG" evidence="6">
    <location>
        <begin position="1995"/>
        <end position="2095"/>
    </location>
</feature>
<dbReference type="InterPro" id="IPR039005">
    <property type="entry name" value="CSPG_rpt"/>
</dbReference>
<dbReference type="SUPFAM" id="SSF57603">
    <property type="entry name" value="FnI-like domain"/>
    <property type="match status" value="5"/>
</dbReference>
<feature type="transmembrane region" description="Helical" evidence="8">
    <location>
        <begin position="4026"/>
        <end position="4047"/>
    </location>
</feature>
<feature type="repeat" description="CSPG" evidence="6">
    <location>
        <begin position="2374"/>
        <end position="2466"/>
    </location>
</feature>
<feature type="repeat" description="CSPG" evidence="6">
    <location>
        <begin position="1873"/>
        <end position="1974"/>
    </location>
</feature>
<dbReference type="SMART" id="SM00214">
    <property type="entry name" value="VWC"/>
    <property type="match status" value="6"/>
</dbReference>
<comment type="similarity">
    <text evidence="1">Belongs to the FRAS1 family.</text>
</comment>
<feature type="repeat" description="CSPG" evidence="6">
    <location>
        <begin position="2119"/>
        <end position="2236"/>
    </location>
</feature>
<feature type="region of interest" description="Disordered" evidence="7">
    <location>
        <begin position="3917"/>
        <end position="3950"/>
    </location>
</feature>
<organism evidence="10 11">
    <name type="scientific">Petrolisthes cinctipes</name>
    <name type="common">Flat porcelain crab</name>
    <dbReference type="NCBI Taxonomy" id="88211"/>
    <lineage>
        <taxon>Eukaryota</taxon>
        <taxon>Metazoa</taxon>
        <taxon>Ecdysozoa</taxon>
        <taxon>Arthropoda</taxon>
        <taxon>Crustacea</taxon>
        <taxon>Multicrustacea</taxon>
        <taxon>Malacostraca</taxon>
        <taxon>Eumalacostraca</taxon>
        <taxon>Eucarida</taxon>
        <taxon>Decapoda</taxon>
        <taxon>Pleocyemata</taxon>
        <taxon>Anomura</taxon>
        <taxon>Galatheoidea</taxon>
        <taxon>Porcellanidae</taxon>
        <taxon>Petrolisthes</taxon>
    </lineage>
</organism>
<keyword evidence="2" id="KW-0732">Signal</keyword>
<gene>
    <name evidence="10" type="ORF">Pcinc_031374</name>
</gene>
<feature type="domain" description="VWFC" evidence="9">
    <location>
        <begin position="68"/>
        <end position="128"/>
    </location>
</feature>
<dbReference type="InterPro" id="IPR038081">
    <property type="entry name" value="CalX-like_sf"/>
</dbReference>
<feature type="repeat" description="CSPG" evidence="6">
    <location>
        <begin position="1731"/>
        <end position="1850"/>
    </location>
</feature>
<dbReference type="InterPro" id="IPR000742">
    <property type="entry name" value="EGF"/>
</dbReference>
<dbReference type="InterPro" id="IPR003644">
    <property type="entry name" value="Calx_beta"/>
</dbReference>
<dbReference type="Gene3D" id="6.20.200.20">
    <property type="match status" value="5"/>
</dbReference>
<evidence type="ECO:0000256" key="3">
    <source>
        <dbReference type="ARBA" id="ARBA00022737"/>
    </source>
</evidence>
<dbReference type="SMART" id="SM00261">
    <property type="entry name" value="FU"/>
    <property type="match status" value="14"/>
</dbReference>
<dbReference type="InterPro" id="IPR051561">
    <property type="entry name" value="FRAS1_ECM"/>
</dbReference>
<dbReference type="Pfam" id="PF00093">
    <property type="entry name" value="VWC"/>
    <property type="match status" value="4"/>
</dbReference>
<dbReference type="PANTHER" id="PTHR45739:SF1">
    <property type="entry name" value="EXTRACELLULAR MATRIX ORGANIZING PROTEIN FRAS1"/>
    <property type="match status" value="1"/>
</dbReference>
<dbReference type="PANTHER" id="PTHR45739">
    <property type="entry name" value="MATRIX PROTEIN, PUTATIVE-RELATED"/>
    <property type="match status" value="1"/>
</dbReference>
<feature type="repeat" description="CSPG" evidence="6">
    <location>
        <begin position="1313"/>
        <end position="1430"/>
    </location>
</feature>
<dbReference type="CDD" id="cd00064">
    <property type="entry name" value="FU"/>
    <property type="match status" value="11"/>
</dbReference>
<evidence type="ECO:0000313" key="10">
    <source>
        <dbReference type="EMBL" id="KAK3862788.1"/>
    </source>
</evidence>
<feature type="region of interest" description="Disordered" evidence="7">
    <location>
        <begin position="3680"/>
        <end position="3703"/>
    </location>
</feature>
<feature type="domain" description="VWFC" evidence="9">
    <location>
        <begin position="194"/>
        <end position="254"/>
    </location>
</feature>
<evidence type="ECO:0000256" key="6">
    <source>
        <dbReference type="PROSITE-ProRule" id="PRU01201"/>
    </source>
</evidence>
<dbReference type="SUPFAM" id="SSF57184">
    <property type="entry name" value="Growth factor receptor domain"/>
    <property type="match status" value="6"/>
</dbReference>
<keyword evidence="3" id="KW-0677">Repeat</keyword>
<dbReference type="Pfam" id="PF16184">
    <property type="entry name" value="Cadherin_3"/>
    <property type="match status" value="9"/>
</dbReference>
<dbReference type="Gene3D" id="2.60.40.2030">
    <property type="match status" value="5"/>
</dbReference>
<evidence type="ECO:0000256" key="7">
    <source>
        <dbReference type="SAM" id="MobiDB-lite"/>
    </source>
</evidence>
<keyword evidence="8" id="KW-0812">Transmembrane</keyword>
<dbReference type="PROSITE" id="PS51854">
    <property type="entry name" value="CSPG"/>
    <property type="match status" value="11"/>
</dbReference>
<dbReference type="Pfam" id="PF03160">
    <property type="entry name" value="Calx-beta"/>
    <property type="match status" value="3"/>
</dbReference>
<dbReference type="InterPro" id="IPR006212">
    <property type="entry name" value="Furin_repeat"/>
</dbReference>
<feature type="repeat" description="CSPG" evidence="6">
    <location>
        <begin position="1459"/>
        <end position="1557"/>
    </location>
</feature>
<evidence type="ECO:0000256" key="5">
    <source>
        <dbReference type="ARBA" id="ARBA00023180"/>
    </source>
</evidence>
<reference evidence="10" key="1">
    <citation type="submission" date="2023-10" db="EMBL/GenBank/DDBJ databases">
        <title>Genome assemblies of two species of porcelain crab, Petrolisthes cinctipes and Petrolisthes manimaculis (Anomura: Porcellanidae).</title>
        <authorList>
            <person name="Angst P."/>
        </authorList>
    </citation>
    <scope>NUCLEOTIDE SEQUENCE</scope>
    <source>
        <strain evidence="10">PB745_01</strain>
        <tissue evidence="10">Gill</tissue>
    </source>
</reference>
<feature type="repeat" description="CSPG" evidence="6">
    <location>
        <begin position="2258"/>
        <end position="2354"/>
    </location>
</feature>
<dbReference type="SUPFAM" id="SSF141072">
    <property type="entry name" value="CalX-like"/>
    <property type="match status" value="5"/>
</dbReference>
<evidence type="ECO:0000256" key="1">
    <source>
        <dbReference type="ARBA" id="ARBA00005529"/>
    </source>
</evidence>
<dbReference type="InterPro" id="IPR001007">
    <property type="entry name" value="VWF_dom"/>
</dbReference>
<feature type="domain" description="VWFC" evidence="9">
    <location>
        <begin position="258"/>
        <end position="319"/>
    </location>
</feature>
<evidence type="ECO:0000256" key="2">
    <source>
        <dbReference type="ARBA" id="ARBA00022729"/>
    </source>
</evidence>
<dbReference type="Gene3D" id="2.10.220.10">
    <property type="entry name" value="Hormone Receptor, Insulin-like Growth Factor Receptor 1, Chain A, domain 2"/>
    <property type="match status" value="8"/>
</dbReference>
<dbReference type="InterPro" id="IPR009030">
    <property type="entry name" value="Growth_fac_rcpt_cys_sf"/>
</dbReference>
<dbReference type="Proteomes" id="UP001286313">
    <property type="component" value="Unassembled WGS sequence"/>
</dbReference>
<evidence type="ECO:0000259" key="9">
    <source>
        <dbReference type="PROSITE" id="PS50184"/>
    </source>
</evidence>
<feature type="repeat" description="CSPG" evidence="6">
    <location>
        <begin position="2517"/>
        <end position="2614"/>
    </location>
</feature>
<evidence type="ECO:0000256" key="4">
    <source>
        <dbReference type="ARBA" id="ARBA00022837"/>
    </source>
</evidence>
<feature type="repeat" description="CSPG" evidence="6">
    <location>
        <begin position="1090"/>
        <end position="1185"/>
    </location>
</feature>
<name>A0AAE1EX94_PETCI</name>
<dbReference type="PROSITE" id="PS50184">
    <property type="entry name" value="VWFC_2"/>
    <property type="match status" value="5"/>
</dbReference>
<proteinExistence type="inferred from homology"/>
<accession>A0AAE1EX94</accession>
<feature type="domain" description="VWFC" evidence="9">
    <location>
        <begin position="323"/>
        <end position="382"/>
    </location>
</feature>
<evidence type="ECO:0000313" key="11">
    <source>
        <dbReference type="Proteomes" id="UP001286313"/>
    </source>
</evidence>
<keyword evidence="11" id="KW-1185">Reference proteome</keyword>
<feature type="repeat" description="CSPG" evidence="6">
    <location>
        <begin position="1205"/>
        <end position="1292"/>
    </location>
</feature>
<keyword evidence="5" id="KW-0325">Glycoprotein</keyword>
<dbReference type="GO" id="GO:0009653">
    <property type="term" value="P:anatomical structure morphogenesis"/>
    <property type="evidence" value="ECO:0007669"/>
    <property type="project" value="TreeGrafter"/>
</dbReference>
<keyword evidence="4" id="KW-0106">Calcium</keyword>
<dbReference type="GO" id="GO:0007154">
    <property type="term" value="P:cell communication"/>
    <property type="evidence" value="ECO:0007669"/>
    <property type="project" value="InterPro"/>
</dbReference>
<protein>
    <recommendedName>
        <fullName evidence="9">VWFC domain-containing protein</fullName>
    </recommendedName>
</protein>
<sequence length="4123" mass="451806">MFFLRVIPRLHPIQNGSEWRPEVCQVCQCKGWVGVCEEEVCVDPHCPPTHVLHHHPQHCCPQCMPPSPPCRAGPSLFQAGEVWSPGGCEECRCLEGTVSCGRQSCPTLSCARGQVALQLPDQCCPQCVPLGRSCKVDGKMYSDGEFWSPVSCSQCQCRDGQVQCHVAHCPRLTCPTNHTLELEPGACCPACLGTPCVVDGAIYESREVWKEGPCKECVCVAGKVHCHTTVCSTLTCPPHQQPHTTKGVCCPSCVNTQGWCVLESGVRKAPNQQWNRTKCEQCVCREGEVICNKMECGGERCGPGEKLVTSPGVCCPHCAIDHSVCFHEGVMRQSGDVWNHGDCGLCSCVGGAVTCYRPSCPTCPSGSVPTTPVMGDCCPACQPLSCPADCLTCTSGQEQNCLACHEGHLLQDRKCVMKCDEGKVKAGQECVPCYSTCAQCTQDTKFHCTKCIGGLVLREGECVEDCGRGYYAEEGSCLPCHVSCSECLGPREDQCQVCPPGALLSAGTCINSCPSGHYVRDQVCEMCLNHCKLCGVEECLHCQPSYWLQDGHCLDTCSSGYYSSHNHTCIKCHQSCGRCESAGISSCTSCPSGLLLSAGVCVRECPRGSHVAGSGQECQPCHQYCAHCVAPGMDGCVECPQEGQVLVLSGNSSAGTCKDTCPMNHKLLHHTCIVPPSGCEVWHVMEASVCQKCEEGWLHQEGNCVRECSPGYFHQKKKEECLGCDPRCLTCSGPGHRSCLSCHKGATLHNRKTGAECLTKCYRRHYLAHDNTCQTCHSSCNVCTAQHNTTLPSPSFATPAATKSSSLPPEVSVCVRCKEGTLLQGHQCVPECGPGQYHNLESDSCLPCHHTCHTCHGPYINTCTTCPEGSKITSEGTCEAKGCPSGTYPGSNNTCNKCQGDCHTCTTDGSTCLTCPPSHHLLYGKCVTSCPHMFYGDASMGGKCRECHWTCEQCLGPSDADCVTCGPRMLRHGNKCLAQCHPGHYQAGNECHACPSGCSRCEAATPCLDCRAPYLLQDGTCVTSCRPGTFANVFDNICYDCGSECVECSLYECQACSPLYLLREGRCVQECGVDYFPNVEAGKCQYNVGPPTVHILAPLVVEYGRLAALNSSVLHVKDPDTPTDKLMILVVDTPSNGVLFRIKNGKNIRLKRENKFPVIEMLEGKILYEYKSSQPLYGEMRLRVSDGQFQSLSEVLSITVISLYPPDILMNDPLIAIRGQNTLVTTEILKIRDQDNPESVTVRVVDGPKHGHLSIAGEELVLFTLEELKKGVIAYTHDGSDSNSDTALLQASDEHNMINFLLKVFVVSGQRSTPVVVKNQGAVVEVGERVQISPQMLHASDIDSDDDNLVLTLLPVLHNPSQGKLALIIPLPPAPDGFYNDGWTQMDETHLVRPTNSFTQRDVREGRVWYIHEGTNTGEMSSDLIQFSVADNAHPPNILSDQSFIIRVEQGQQIGAPMAPTPGTQLGITVQAGQAVILSPAHLSFTGTEGGTGEHLVYTITHPLPPHHGSLFHLDSPGLELRQFMQSDINDMKIVYMPPLEDLGQEDKYFSFKFTVSDQRSGEANTLPEQKFTIHVTPVTGTQLLFTHQDPHLAVSRGESVVIGSDVFDVGDGGGGVQYILLELPIHGNITTQTPEHQPTIFTQEDTLSEEEVGVLEVKYQHDGSESSLDSFVLLALGPSSEASTQVTIAVLSGLDLPSPDQPSPDQVSSQSPNHSISPDQLLPESEYSQHPIKSNNASFLIMLREYDSQILSREYLHFTDPHSSDRDIVYTLVSQPLYGSLILSHTPPDEDTMPTEDRNGPWQPSVVETTLNITHKFTQANVVEGQMKFVSDREVGMKEVTDGLVFNVTDLQNNVLSNQVLTVKIEAVDNVPPKPVVNGGVMVEEGGSVVLPPTSLSITDPDTPLSRLSVLIDAPPIFGYLTDGSAEGQRGWRAGSPPIQFSVTEIEEGRIVYVQSRHRHQEPQHDSFLFHVTDGTQRSPSLRLNITIQPSDDEPPVMVGEAVLVERGGTVTITSGSLSISDADTDPADLLVKVEGLPKHGTLHMKMSADVTIKQSEVLTRGQSFTAKDLMDGLILYSHDGSRHPDDAMEVMVSDKTHETGGIVEFSVVQREPPPLTPTLLRPGPGLTLSRGGTVTITLQHLWAQENVNFLGYGRDSGTVGTNYGLDPSTLGMTYTVTGLPTSGKIEMLGDDRQTYTALSTGESFTQRDILNGHIRFVHGVDESVGRDTLSFTLRDSLGEVAMNYSLVITVVEDRSPPYLTANLRLTLPEHSAAPITHTHLAASDQEIHSGQLRFIVVKGPRHGRLELRSSPGQSVKEWRQGEMAGRGLLYHHHDTHTHLTAPTPDHFIFIVTDGSNNITGTFDVTVTPVDDALPRLLVANIRAQTGARKVISQFEVEATDADTKNELIVFTVTRTPSHGALHLAEDDDFILAEKFTMQDIYDGVLSYLHDGSDMKSDTFDVLVSDSTNTGYTNEASHSGDMSTVTLTTTSPTSTPPATTQPATVMVEVAAVESGAPLLRVNRGLTFLQQEKGKMRNFITREELEVEDLDTPPEDLHFNLTHTPDHGHLSLDTVSTGPITTFTMADVREGLVYYQLNTFSHQVTSDFFTFEVTDGQPRAVTGNDFHIQWTWVMMASREYNITETATEARIVIKRIGNLKQQSSVTCLTTGGSAQGRMRGMQNKDFTMVSEPIYFQEGEAEKHCIVPVVDDDNFEGPEVFIVKLIDPNYSLIGKPKKSVVTIFDGEDKPSIFFKASHFVVNETEGFVLAQLKRSGDVSQPVSVMCVSEDGSAVGSEPNQLSGGTDFIHRLHDESSRVSFSSGAREASCSVKIIDDPVFELSEDFKVRLRDPGEGAGLGQVSEALVTIQGPNDQSVIEFVQPEYQVSETAGNITVRLQRSGVDLNQVSSVWCATKSYIIEEAQHSHDYIQMSKQVIFNKGQENADCTINLIDDSLNPKYEGSERFIVFISAAQNASVFRSTSQTVVTISDEEDIPSIEFALTEIVVRENETAVKIPVERSGDLSQVSSVHCFTRQRSAKGGTDFIERPNSEDSAIVFPKGISRTECEVGLLDDLVYEKEEKFIVKLSHPESPSSLRPHIGKNKMVRVTIQDWEDRPRVSLQQGAYTVAEPHPTHPTGIFTLPVVRLGDTTQASRATLVTQDGTAKDGEDYQHLEAVVEFAPGDTMVKQEIKLVYNPTHQRHKSFTVTLRPGDSSSLALGSLTSTTITLLPHASTATSVLPAPPLVTSFLHLENIKEHLNEPVSPSHPLVCVTPCDHNFPEIQSTAKMCAEAGLNSTSIRYSWEVAFPADGDGTLTPFHPLTDDTVFASAHTKVLDPMFFARYFRVRCVAQPVQTGGLLGIPLRSEPVSIDGLSGVCQTSLLPGQLGGYQSQSFTATLTYINSTDQYHPNTVRVLVEIPHQDGMVPLLSTLPVHNVRHLLTEQLYRMHHTCSNLHLGQGFMAEEPQHLSHLPSDPNHLHQLSKENKTEDLYHHLDLSRCVWTFNAWFTLSQLAETCGGQVISHFKVSSGGQSFLTVRVPLYVSYVTATAPPGWSSRDHRTELSVSLYYNTLLWHAGLTTTPSLTAKIQVTRLSLDEVGRLVVDLRTFAKFRGQFVLHHPGLEQVTSRLVAPDQLNFSLSLQLLWTAPTWDGPEQVWRATSNYTLQDYTGQYTLELIPCTAESSQPFTPSPTHTTNTTQTDTEPPACTPNPPTLFPLNLALMQTQRPVPLTYTLDTDFHLLTDMERFLADPTQHSYTQVVEEEEKKEAGQRYGPGETIYGRVWWRAGQDLPPTYTLTIQRVYVCTGADGYVPTYDPTGEVYQDGPQYGCLQPSPRLRHSFLILDRHQSELSGGEGNEIGDQDGKVEAYFAEDVAELAPIHHHPATDGFLLRTDTLYALNSGYQWFLQVLYTIGPSSDRIRRDKGTHTATAHPHVPSSESYSQHDDDLSPAPGQQLSEVDVTMLSQEENSFVLQNPIDENPTYPEEQNSPEELPVPEFLSALHLRNGTNMRGFQLADPTTPRSDSTLLSVLYVVTALIILLALVIAGLLLVKRHYRHTEKNKVIVVRSRKNEREEFRRKGVGGKIMERPKTLPANMTLNSESNLQTVKVKTLAITVRNNLEDEGTEV</sequence>
<keyword evidence="8" id="KW-1133">Transmembrane helix</keyword>